<organism evidence="2 3">
    <name type="scientific">Culter alburnus</name>
    <name type="common">Topmouth culter</name>
    <dbReference type="NCBI Taxonomy" id="194366"/>
    <lineage>
        <taxon>Eukaryota</taxon>
        <taxon>Metazoa</taxon>
        <taxon>Chordata</taxon>
        <taxon>Craniata</taxon>
        <taxon>Vertebrata</taxon>
        <taxon>Euteleostomi</taxon>
        <taxon>Actinopterygii</taxon>
        <taxon>Neopterygii</taxon>
        <taxon>Teleostei</taxon>
        <taxon>Ostariophysi</taxon>
        <taxon>Cypriniformes</taxon>
        <taxon>Xenocyprididae</taxon>
        <taxon>Xenocypridinae</taxon>
        <taxon>Culter</taxon>
    </lineage>
</organism>
<name>A0AAW2AVY9_CULAL</name>
<accession>A0AAW2AVY9</accession>
<dbReference type="Proteomes" id="UP001479290">
    <property type="component" value="Unassembled WGS sequence"/>
</dbReference>
<reference evidence="2 3" key="1">
    <citation type="submission" date="2024-05" db="EMBL/GenBank/DDBJ databases">
        <title>A high-quality chromosomal-level genome assembly of Topmouth culter (Culter alburnus).</title>
        <authorList>
            <person name="Zhao H."/>
        </authorList>
    </citation>
    <scope>NUCLEOTIDE SEQUENCE [LARGE SCALE GENOMIC DNA]</scope>
    <source>
        <strain evidence="2">CATC2023</strain>
        <tissue evidence="2">Muscle</tissue>
    </source>
</reference>
<evidence type="ECO:0000259" key="1">
    <source>
        <dbReference type="Pfam" id="PF25431"/>
    </source>
</evidence>
<sequence length="118" mass="13314">MEKSMGESRDWLVYDETSLTMFCSVCRQHASEDAKSNSFIVGTKNLKLEAIKDHESSKCHIQVKKRAQGKAAPENTAAMKALTSLKTAQLDEMIILFRNAHAITQKRKAISRLRMAMQ</sequence>
<dbReference type="PANTHER" id="PTHR46880">
    <property type="entry name" value="RAS-ASSOCIATING DOMAIN-CONTAINING PROTEIN"/>
    <property type="match status" value="1"/>
</dbReference>
<feature type="non-terminal residue" evidence="2">
    <location>
        <position position="118"/>
    </location>
</feature>
<proteinExistence type="predicted"/>
<dbReference type="Pfam" id="PF25431">
    <property type="entry name" value="zf-C17orf113"/>
    <property type="match status" value="1"/>
</dbReference>
<evidence type="ECO:0000313" key="2">
    <source>
        <dbReference type="EMBL" id="KAK9977198.1"/>
    </source>
</evidence>
<dbReference type="AlphaFoldDB" id="A0AAW2AVY9"/>
<keyword evidence="3" id="KW-1185">Reference proteome</keyword>
<protein>
    <recommendedName>
        <fullName evidence="1">C17orf113 probable zinc finger domain-containing protein</fullName>
    </recommendedName>
</protein>
<comment type="caution">
    <text evidence="2">The sequence shown here is derived from an EMBL/GenBank/DDBJ whole genome shotgun (WGS) entry which is preliminary data.</text>
</comment>
<feature type="domain" description="C17orf113 probable zinc finger" evidence="1">
    <location>
        <begin position="11"/>
        <end position="67"/>
    </location>
</feature>
<dbReference type="EMBL" id="JAWDJR010000003">
    <property type="protein sequence ID" value="KAK9977198.1"/>
    <property type="molecule type" value="Genomic_DNA"/>
</dbReference>
<gene>
    <name evidence="2" type="ORF">ABG768_019019</name>
</gene>
<evidence type="ECO:0000313" key="3">
    <source>
        <dbReference type="Proteomes" id="UP001479290"/>
    </source>
</evidence>
<dbReference type="InterPro" id="IPR057456">
    <property type="entry name" value="Znf_C17orf113"/>
</dbReference>
<dbReference type="PANTHER" id="PTHR46880:SF5">
    <property type="entry name" value="DUF4371 DOMAIN-CONTAINING PROTEIN"/>
    <property type="match status" value="1"/>
</dbReference>